<name>A0A0V0XDW2_TRIPS</name>
<dbReference type="EMBL" id="JYDU01000422">
    <property type="protein sequence ID" value="KRX86219.1"/>
    <property type="molecule type" value="Genomic_DNA"/>
</dbReference>
<sequence>MTLHPPHRSETDRACTDTWRGQPQPQRAPSHANAILIVDTWETNISGLHGHRMYGKATILPLCPQRNPKGDWESKHEAQIPKHYLH</sequence>
<feature type="region of interest" description="Disordered" evidence="1">
    <location>
        <begin position="66"/>
        <end position="86"/>
    </location>
</feature>
<reference evidence="2 3" key="1">
    <citation type="submission" date="2015-01" db="EMBL/GenBank/DDBJ databases">
        <title>Evolution of Trichinella species and genotypes.</title>
        <authorList>
            <person name="Korhonen P.K."/>
            <person name="Edoardo P."/>
            <person name="Giuseppe L.R."/>
            <person name="Gasser R.B."/>
        </authorList>
    </citation>
    <scope>NUCLEOTIDE SEQUENCE [LARGE SCALE GENOMIC DNA]</scope>
    <source>
        <strain evidence="2">ISS141</strain>
    </source>
</reference>
<evidence type="ECO:0000313" key="3">
    <source>
        <dbReference type="Proteomes" id="UP000054815"/>
    </source>
</evidence>
<protein>
    <submittedName>
        <fullName evidence="2">Uncharacterized protein</fullName>
    </submittedName>
</protein>
<comment type="caution">
    <text evidence="2">The sequence shown here is derived from an EMBL/GenBank/DDBJ whole genome shotgun (WGS) entry which is preliminary data.</text>
</comment>
<evidence type="ECO:0000256" key="1">
    <source>
        <dbReference type="SAM" id="MobiDB-lite"/>
    </source>
</evidence>
<dbReference type="AlphaFoldDB" id="A0A0V0XDW2"/>
<evidence type="ECO:0000313" key="2">
    <source>
        <dbReference type="EMBL" id="KRX86219.1"/>
    </source>
</evidence>
<feature type="region of interest" description="Disordered" evidence="1">
    <location>
        <begin position="1"/>
        <end position="30"/>
    </location>
</feature>
<gene>
    <name evidence="2" type="ORF">T4E_2779</name>
</gene>
<dbReference type="Proteomes" id="UP000054815">
    <property type="component" value="Unassembled WGS sequence"/>
</dbReference>
<accession>A0A0V0XDW2</accession>
<feature type="compositionally biased region" description="Basic and acidic residues" evidence="1">
    <location>
        <begin position="68"/>
        <end position="80"/>
    </location>
</feature>
<organism evidence="2 3">
    <name type="scientific">Trichinella pseudospiralis</name>
    <name type="common">Parasitic roundworm</name>
    <dbReference type="NCBI Taxonomy" id="6337"/>
    <lineage>
        <taxon>Eukaryota</taxon>
        <taxon>Metazoa</taxon>
        <taxon>Ecdysozoa</taxon>
        <taxon>Nematoda</taxon>
        <taxon>Enoplea</taxon>
        <taxon>Dorylaimia</taxon>
        <taxon>Trichinellida</taxon>
        <taxon>Trichinellidae</taxon>
        <taxon>Trichinella</taxon>
    </lineage>
</organism>
<proteinExistence type="predicted"/>